<evidence type="ECO:0000256" key="1">
    <source>
        <dbReference type="SAM" id="MobiDB-lite"/>
    </source>
</evidence>
<proteinExistence type="predicted"/>
<organism evidence="2">
    <name type="scientific">Pantoea phage Survivor</name>
    <dbReference type="NCBI Taxonomy" id="3232176"/>
    <lineage>
        <taxon>Viruses</taxon>
        <taxon>Duplodnaviria</taxon>
        <taxon>Heunggongvirae</taxon>
        <taxon>Uroviricota</taxon>
        <taxon>Caudoviricetes</taxon>
    </lineage>
</organism>
<dbReference type="EMBL" id="PP885733">
    <property type="protein sequence ID" value="XCN28281.1"/>
    <property type="molecule type" value="Genomic_DNA"/>
</dbReference>
<name>A0AAU8KXN3_9CAUD</name>
<evidence type="ECO:0000313" key="2">
    <source>
        <dbReference type="EMBL" id="XCN28281.1"/>
    </source>
</evidence>
<reference evidence="2" key="1">
    <citation type="submission" date="2024-06" db="EMBL/GenBank/DDBJ databases">
        <authorList>
            <person name="Gannavaram S."/>
            <person name="Nemani S."/>
            <person name="Datta M."/>
            <person name="Picchiottino A."/>
            <person name="Mereddy A."/>
            <person name="Gannavaram N."/>
            <person name="Honeycutt C."/>
            <person name="Tran D."/>
            <person name="Choi K."/>
            <person name="Srinivasan K."/>
            <person name="Johnson A."/>
        </authorList>
    </citation>
    <scope>NUCLEOTIDE SEQUENCE</scope>
</reference>
<feature type="compositionally biased region" description="Basic and acidic residues" evidence="1">
    <location>
        <begin position="112"/>
        <end position="122"/>
    </location>
</feature>
<feature type="region of interest" description="Disordered" evidence="1">
    <location>
        <begin position="73"/>
        <end position="122"/>
    </location>
</feature>
<accession>A0AAU8KXN3</accession>
<protein>
    <submittedName>
        <fullName evidence="2">Uncharacterized protein</fullName>
    </submittedName>
</protein>
<sequence>MTTQNRNPKAKAVPAANPMKDAFVKARKDLIEEVKALRADREKLRGVSGTQVEWRELTAKIAEKQAQINGINDSLGIKNKTFPPLTKPGAAPAESHQPKAEKKQQPKKRWFKKTDKKVEAAA</sequence>